<reference evidence="1 2" key="1">
    <citation type="journal article" date="2013" name="Genome Biol.">
        <title>The genome sequence of the most widely cultivated cacao type and its use to identify candidate genes regulating pod color.</title>
        <authorList>
            <person name="Motamayor J.C."/>
            <person name="Mockaitis K."/>
            <person name="Schmutz J."/>
            <person name="Haiminen N."/>
            <person name="Iii D.L."/>
            <person name="Cornejo O."/>
            <person name="Findley S.D."/>
            <person name="Zheng P."/>
            <person name="Utro F."/>
            <person name="Royaert S."/>
            <person name="Saski C."/>
            <person name="Jenkins J."/>
            <person name="Podicheti R."/>
            <person name="Zhao M."/>
            <person name="Scheffler B.E."/>
            <person name="Stack J.C."/>
            <person name="Feltus F.A."/>
            <person name="Mustiga G.M."/>
            <person name="Amores F."/>
            <person name="Phillips W."/>
            <person name="Marelli J.P."/>
            <person name="May G.D."/>
            <person name="Shapiro H."/>
            <person name="Ma J."/>
            <person name="Bustamante C.D."/>
            <person name="Schnell R.J."/>
            <person name="Main D."/>
            <person name="Gilbert D."/>
            <person name="Parida L."/>
            <person name="Kuhn D.N."/>
        </authorList>
    </citation>
    <scope>NUCLEOTIDE SEQUENCE [LARGE SCALE GENOMIC DNA]</scope>
    <source>
        <strain evidence="2">cv. Matina 1-6</strain>
    </source>
</reference>
<accession>A0A061G9W7</accession>
<dbReference type="EMBL" id="CM001881">
    <property type="protein sequence ID" value="EOY23839.1"/>
    <property type="molecule type" value="Genomic_DNA"/>
</dbReference>
<keyword evidence="2" id="KW-1185">Reference proteome</keyword>
<proteinExistence type="predicted"/>
<name>A0A061G9W7_THECC</name>
<dbReference type="Proteomes" id="UP000026915">
    <property type="component" value="Chromosome 3"/>
</dbReference>
<dbReference type="Gramene" id="EOY23839">
    <property type="protein sequence ID" value="EOY23839"/>
    <property type="gene ID" value="TCM_015609"/>
</dbReference>
<evidence type="ECO:0000313" key="2">
    <source>
        <dbReference type="Proteomes" id="UP000026915"/>
    </source>
</evidence>
<dbReference type="AlphaFoldDB" id="A0A061G9W7"/>
<dbReference type="InParanoid" id="A0A061G9W7"/>
<sequence length="66" mass="7779">MGWVVDPFRDCLLLGRIQIALILQGNGKVNRTWHLATLFYHLQFQIAFKQSQLAQPYLFLLCNFLR</sequence>
<gene>
    <name evidence="1" type="ORF">TCM_015609</name>
</gene>
<evidence type="ECO:0000313" key="1">
    <source>
        <dbReference type="EMBL" id="EOY23839.1"/>
    </source>
</evidence>
<dbReference type="HOGENOM" id="CLU_2836379_0_0_1"/>
<organism evidence="1 2">
    <name type="scientific">Theobroma cacao</name>
    <name type="common">Cacao</name>
    <name type="synonym">Cocoa</name>
    <dbReference type="NCBI Taxonomy" id="3641"/>
    <lineage>
        <taxon>Eukaryota</taxon>
        <taxon>Viridiplantae</taxon>
        <taxon>Streptophyta</taxon>
        <taxon>Embryophyta</taxon>
        <taxon>Tracheophyta</taxon>
        <taxon>Spermatophyta</taxon>
        <taxon>Magnoliopsida</taxon>
        <taxon>eudicotyledons</taxon>
        <taxon>Gunneridae</taxon>
        <taxon>Pentapetalae</taxon>
        <taxon>rosids</taxon>
        <taxon>malvids</taxon>
        <taxon>Malvales</taxon>
        <taxon>Malvaceae</taxon>
        <taxon>Byttnerioideae</taxon>
        <taxon>Theobroma</taxon>
    </lineage>
</organism>
<protein>
    <submittedName>
        <fullName evidence="1">Uncharacterized protein</fullName>
    </submittedName>
</protein>